<organism evidence="4 5">
    <name type="scientific">Acanthoscelides obtectus</name>
    <name type="common">Bean weevil</name>
    <name type="synonym">Bruchus obtectus</name>
    <dbReference type="NCBI Taxonomy" id="200917"/>
    <lineage>
        <taxon>Eukaryota</taxon>
        <taxon>Metazoa</taxon>
        <taxon>Ecdysozoa</taxon>
        <taxon>Arthropoda</taxon>
        <taxon>Hexapoda</taxon>
        <taxon>Insecta</taxon>
        <taxon>Pterygota</taxon>
        <taxon>Neoptera</taxon>
        <taxon>Endopterygota</taxon>
        <taxon>Coleoptera</taxon>
        <taxon>Polyphaga</taxon>
        <taxon>Cucujiformia</taxon>
        <taxon>Chrysomeloidea</taxon>
        <taxon>Chrysomelidae</taxon>
        <taxon>Bruchinae</taxon>
        <taxon>Bruchini</taxon>
        <taxon>Acanthoscelides</taxon>
    </lineage>
</organism>
<proteinExistence type="inferred from homology"/>
<dbReference type="OrthoDB" id="637682at2759"/>
<dbReference type="GO" id="GO:0003676">
    <property type="term" value="F:nucleic acid binding"/>
    <property type="evidence" value="ECO:0007669"/>
    <property type="project" value="InterPro"/>
</dbReference>
<dbReference type="InterPro" id="IPR038538">
    <property type="entry name" value="MTERF_sf"/>
</dbReference>
<dbReference type="AlphaFoldDB" id="A0A9P0PNL8"/>
<feature type="region of interest" description="Disordered" evidence="3">
    <location>
        <begin position="67"/>
        <end position="87"/>
    </location>
</feature>
<protein>
    <recommendedName>
        <fullName evidence="6">Transcription termination factor 3, mitochondrial</fullName>
    </recommendedName>
</protein>
<feature type="compositionally biased region" description="Basic and acidic residues" evidence="3">
    <location>
        <begin position="67"/>
        <end position="81"/>
    </location>
</feature>
<name>A0A9P0PNL8_ACAOB</name>
<reference evidence="4" key="1">
    <citation type="submission" date="2022-03" db="EMBL/GenBank/DDBJ databases">
        <authorList>
            <person name="Sayadi A."/>
        </authorList>
    </citation>
    <scope>NUCLEOTIDE SEQUENCE</scope>
</reference>
<dbReference type="GO" id="GO:0005739">
    <property type="term" value="C:mitochondrion"/>
    <property type="evidence" value="ECO:0007669"/>
    <property type="project" value="TreeGrafter"/>
</dbReference>
<dbReference type="Pfam" id="PF02536">
    <property type="entry name" value="mTERF"/>
    <property type="match status" value="1"/>
</dbReference>
<accession>A0A9P0PNL8</accession>
<dbReference type="InterPro" id="IPR003690">
    <property type="entry name" value="MTERF"/>
</dbReference>
<gene>
    <name evidence="4" type="ORF">ACAOBT_LOCUS21051</name>
</gene>
<dbReference type="PANTHER" id="PTHR13068">
    <property type="entry name" value="CGI-12 PROTEIN-RELATED"/>
    <property type="match status" value="1"/>
</dbReference>
<dbReference type="Proteomes" id="UP001152888">
    <property type="component" value="Unassembled WGS sequence"/>
</dbReference>
<keyword evidence="2" id="KW-0809">Transit peptide</keyword>
<evidence type="ECO:0000256" key="3">
    <source>
        <dbReference type="SAM" id="MobiDB-lite"/>
    </source>
</evidence>
<evidence type="ECO:0000313" key="5">
    <source>
        <dbReference type="Proteomes" id="UP001152888"/>
    </source>
</evidence>
<dbReference type="PANTHER" id="PTHR13068:SF112">
    <property type="entry name" value="TRANSCRIPTION TERMINATION FACTOR 3, MITOCHONDRIAL"/>
    <property type="match status" value="1"/>
</dbReference>
<comment type="similarity">
    <text evidence="1">Belongs to the mTERF family.</text>
</comment>
<dbReference type="Gene3D" id="1.25.70.10">
    <property type="entry name" value="Transcription termination factor 3, mitochondrial"/>
    <property type="match status" value="1"/>
</dbReference>
<evidence type="ECO:0000256" key="2">
    <source>
        <dbReference type="ARBA" id="ARBA00022946"/>
    </source>
</evidence>
<evidence type="ECO:0000313" key="4">
    <source>
        <dbReference type="EMBL" id="CAH1992738.1"/>
    </source>
</evidence>
<keyword evidence="5" id="KW-1185">Reference proteome</keyword>
<dbReference type="SMART" id="SM00733">
    <property type="entry name" value="Mterf"/>
    <property type="match status" value="6"/>
</dbReference>
<evidence type="ECO:0000256" key="1">
    <source>
        <dbReference type="ARBA" id="ARBA00007692"/>
    </source>
</evidence>
<sequence>MGLSTDYVLCFLQKMFPSILKQLIRNRTVIKQSYSSFKDVSTNGTSITQILKNEIIPLNTDENKKLANDTEEKLPTTKDPGEASVELSETDRVRALNQSTVRDYSGVYPYIRQGSIFASSINDSDFLKELLKLGVNFYKLEKNLESIPFIQGLRFEDVKDHIILLKELGLETHAIGNVITNNPFILKEDLEDLNVRVNYLQYKKFTNAMIARIIEKNPNWLSQSTQEIDNKLGFFQSNFNLSGDEVRLLAVSCPRLVTWELEKVKLNIFVLKEEMGLLPEEMKKVILKKPKIFLNGQHRLLKTFDYLHNTMKIAIETIVETPEILTCRQTRLMQRHMFLEKLGRVQYNPKKPNYVALTTLVSGTDSHFATEVAKSSVAAYNEFLKSL</sequence>
<dbReference type="GO" id="GO:0006390">
    <property type="term" value="P:mitochondrial transcription"/>
    <property type="evidence" value="ECO:0007669"/>
    <property type="project" value="TreeGrafter"/>
</dbReference>
<dbReference type="EMBL" id="CAKOFQ010007154">
    <property type="protein sequence ID" value="CAH1992738.1"/>
    <property type="molecule type" value="Genomic_DNA"/>
</dbReference>
<evidence type="ECO:0008006" key="6">
    <source>
        <dbReference type="Google" id="ProtNLM"/>
    </source>
</evidence>
<comment type="caution">
    <text evidence="4">The sequence shown here is derived from an EMBL/GenBank/DDBJ whole genome shotgun (WGS) entry which is preliminary data.</text>
</comment>
<dbReference type="GO" id="GO:0061668">
    <property type="term" value="P:mitochondrial ribosome assembly"/>
    <property type="evidence" value="ECO:0007669"/>
    <property type="project" value="TreeGrafter"/>
</dbReference>